<dbReference type="GO" id="GO:0005737">
    <property type="term" value="C:cytoplasm"/>
    <property type="evidence" value="ECO:0007669"/>
    <property type="project" value="TreeGrafter"/>
</dbReference>
<dbReference type="SUPFAM" id="SSF55753">
    <property type="entry name" value="Actin depolymerizing proteins"/>
    <property type="match status" value="3"/>
</dbReference>
<dbReference type="STRING" id="46835.A0A504Z761"/>
<dbReference type="InterPro" id="IPR007123">
    <property type="entry name" value="Gelsolin-like_dom"/>
</dbReference>
<dbReference type="PRINTS" id="PR00597">
    <property type="entry name" value="GELSOLIN"/>
</dbReference>
<reference evidence="3 4" key="1">
    <citation type="submission" date="2019-04" db="EMBL/GenBank/DDBJ databases">
        <title>Annotation for the trematode Fasciola gigantica.</title>
        <authorList>
            <person name="Choi Y.-J."/>
        </authorList>
    </citation>
    <scope>NUCLEOTIDE SEQUENCE [LARGE SCALE GENOMIC DNA]</scope>
    <source>
        <strain evidence="3">Uganda_cow_1</strain>
    </source>
</reference>
<proteinExistence type="predicted"/>
<dbReference type="Gene3D" id="3.40.20.10">
    <property type="entry name" value="Severin"/>
    <property type="match status" value="3"/>
</dbReference>
<dbReference type="EMBL" id="SUNJ01002794">
    <property type="protein sequence ID" value="TPP65708.1"/>
    <property type="molecule type" value="Genomic_DNA"/>
</dbReference>
<gene>
    <name evidence="3" type="ORF">FGIG_09162</name>
</gene>
<evidence type="ECO:0000256" key="1">
    <source>
        <dbReference type="SAM" id="SignalP"/>
    </source>
</evidence>
<dbReference type="Pfam" id="PF00626">
    <property type="entry name" value="Gelsolin"/>
    <property type="match status" value="3"/>
</dbReference>
<evidence type="ECO:0000313" key="4">
    <source>
        <dbReference type="Proteomes" id="UP000316759"/>
    </source>
</evidence>
<feature type="domain" description="Gelsolin-like" evidence="2">
    <location>
        <begin position="194"/>
        <end position="261"/>
    </location>
</feature>
<evidence type="ECO:0000313" key="3">
    <source>
        <dbReference type="EMBL" id="TPP65708.1"/>
    </source>
</evidence>
<dbReference type="GO" id="GO:0051015">
    <property type="term" value="F:actin filament binding"/>
    <property type="evidence" value="ECO:0007669"/>
    <property type="project" value="InterPro"/>
</dbReference>
<dbReference type="OrthoDB" id="6375767at2759"/>
<feature type="chain" id="PRO_5021390283" evidence="1">
    <location>
        <begin position="18"/>
        <end position="379"/>
    </location>
</feature>
<dbReference type="GO" id="GO:0015629">
    <property type="term" value="C:actin cytoskeleton"/>
    <property type="evidence" value="ECO:0007669"/>
    <property type="project" value="TreeGrafter"/>
</dbReference>
<comment type="caution">
    <text evidence="3">The sequence shown here is derived from an EMBL/GenBank/DDBJ whole genome shotgun (WGS) entry which is preliminary data.</text>
</comment>
<dbReference type="PANTHER" id="PTHR11977">
    <property type="entry name" value="VILLIN"/>
    <property type="match status" value="1"/>
</dbReference>
<sequence>MCILSLLGWSPMSSVMAGLTKPEEYSWKDTNVALFGSDEDRAVKKGSAENEPAWAAVKSVDSKTVMVWRVNKFKLETVKPQNHGRFFSGDSYVILKVDKVGNELVYDVFFWIGKDSTQDEYGTAAYKTVELDSLLDDKATQHREVDGFESDTFKKCFARLEKLDGGYESGFNKVKPNEFKKRLRVFHGVDINHVELSEVSFSRKALHSDDVFILDLGTKMYQWNGKNASKDERFRASQYLQFIEGDRNGRCVTIVIDEGDREGTAEFLSHLPDDPIHEKPKQEIGKKAIYRLSDESGKLDMSLVCEEILNKNAITDDDAYFIDTGSSLFVYLGNKCSRKEKHNALPWAHDYLKNTTHPLIPITVVSGGRKSKEMEKIWD</sequence>
<accession>A0A504Z761</accession>
<feature type="signal peptide" evidence="1">
    <location>
        <begin position="1"/>
        <end position="17"/>
    </location>
</feature>
<keyword evidence="4" id="KW-1185">Reference proteome</keyword>
<dbReference type="InterPro" id="IPR007122">
    <property type="entry name" value="Villin/Gelsolin"/>
</dbReference>
<feature type="domain" description="Gelsolin-like" evidence="2">
    <location>
        <begin position="73"/>
        <end position="153"/>
    </location>
</feature>
<dbReference type="GO" id="GO:0008154">
    <property type="term" value="P:actin polymerization or depolymerization"/>
    <property type="evidence" value="ECO:0007669"/>
    <property type="project" value="TreeGrafter"/>
</dbReference>
<dbReference type="AlphaFoldDB" id="A0A504Z761"/>
<name>A0A504Z761_FASGI</name>
<dbReference type="Proteomes" id="UP000316759">
    <property type="component" value="Unassembled WGS sequence"/>
</dbReference>
<protein>
    <submittedName>
        <fullName evidence="3">Severin</fullName>
    </submittedName>
</protein>
<keyword evidence="1" id="KW-0732">Signal</keyword>
<dbReference type="PANTHER" id="PTHR11977:SF130">
    <property type="entry name" value="SEVERIN"/>
    <property type="match status" value="1"/>
</dbReference>
<evidence type="ECO:0000259" key="2">
    <source>
        <dbReference type="Pfam" id="PF00626"/>
    </source>
</evidence>
<dbReference type="InterPro" id="IPR029006">
    <property type="entry name" value="ADF-H/Gelsolin-like_dom_sf"/>
</dbReference>
<dbReference type="SMART" id="SM00262">
    <property type="entry name" value="GEL"/>
    <property type="match status" value="3"/>
</dbReference>
<feature type="domain" description="Gelsolin-like" evidence="2">
    <location>
        <begin position="309"/>
        <end position="371"/>
    </location>
</feature>
<organism evidence="3 4">
    <name type="scientific">Fasciola gigantica</name>
    <name type="common">Giant liver fluke</name>
    <dbReference type="NCBI Taxonomy" id="46835"/>
    <lineage>
        <taxon>Eukaryota</taxon>
        <taxon>Metazoa</taxon>
        <taxon>Spiralia</taxon>
        <taxon>Lophotrochozoa</taxon>
        <taxon>Platyhelminthes</taxon>
        <taxon>Trematoda</taxon>
        <taxon>Digenea</taxon>
        <taxon>Plagiorchiida</taxon>
        <taxon>Echinostomata</taxon>
        <taxon>Echinostomatoidea</taxon>
        <taxon>Fasciolidae</taxon>
        <taxon>Fasciola</taxon>
    </lineage>
</organism>